<evidence type="ECO:0000256" key="1">
    <source>
        <dbReference type="SAM" id="Phobius"/>
    </source>
</evidence>
<feature type="transmembrane region" description="Helical" evidence="1">
    <location>
        <begin position="191"/>
        <end position="207"/>
    </location>
</feature>
<dbReference type="InterPro" id="IPR003675">
    <property type="entry name" value="Rce1/LyrA-like_dom"/>
</dbReference>
<dbReference type="PANTHER" id="PTHR36435:SF1">
    <property type="entry name" value="CAAX AMINO TERMINAL PROTEASE FAMILY PROTEIN"/>
    <property type="match status" value="1"/>
</dbReference>
<keyword evidence="1" id="KW-0472">Membrane</keyword>
<dbReference type="RefSeq" id="WP_222875039.1">
    <property type="nucleotide sequence ID" value="NZ_AP023361.1"/>
</dbReference>
<feature type="transmembrane region" description="Helical" evidence="1">
    <location>
        <begin position="160"/>
        <end position="179"/>
    </location>
</feature>
<dbReference type="InterPro" id="IPR052710">
    <property type="entry name" value="CAAX_protease"/>
</dbReference>
<sequence>MSLAIDMGYRPAAPDFTRSFGPVTALIVGPLATLLATFIAAIAAVGVAANLDPNGPAAFFEQTGAELTGAAGQRIEALVMVLSAPFTIAMILGISALRGNVRRILAIGGAFPLRPLLIAAVCVALTVCFEFWLSSTFPVVAELGALPSENTAALPENTALILSIIAAVIGAPLAEELVFRGFVFTAVRERWGFAWALVLSSVLFAAMHFEPTGLYALIVLPSAFLLGWLREKTGGIYAPILIHAVFNTIACAGLVV</sequence>
<organism evidence="3 4">
    <name type="scientific">Terrihabitans soli</name>
    <dbReference type="NCBI Taxonomy" id="708113"/>
    <lineage>
        <taxon>Bacteria</taxon>
        <taxon>Pseudomonadati</taxon>
        <taxon>Pseudomonadota</taxon>
        <taxon>Alphaproteobacteria</taxon>
        <taxon>Hyphomicrobiales</taxon>
        <taxon>Terrihabitans</taxon>
    </lineage>
</organism>
<dbReference type="GO" id="GO:0004175">
    <property type="term" value="F:endopeptidase activity"/>
    <property type="evidence" value="ECO:0007669"/>
    <property type="project" value="UniProtKB-ARBA"/>
</dbReference>
<feature type="transmembrane region" description="Helical" evidence="1">
    <location>
        <begin position="236"/>
        <end position="255"/>
    </location>
</feature>
<keyword evidence="4" id="KW-1185">Reference proteome</keyword>
<evidence type="ECO:0000313" key="4">
    <source>
        <dbReference type="Proteomes" id="UP000515317"/>
    </source>
</evidence>
<accession>A0A6S6QWI5</accession>
<feature type="transmembrane region" description="Helical" evidence="1">
    <location>
        <begin position="20"/>
        <end position="49"/>
    </location>
</feature>
<keyword evidence="1" id="KW-0812">Transmembrane</keyword>
<protein>
    <recommendedName>
        <fullName evidence="2">CAAX prenyl protease 2/Lysostaphin resistance protein A-like domain-containing protein</fullName>
    </recommendedName>
</protein>
<keyword evidence="1" id="KW-1133">Transmembrane helix</keyword>
<feature type="transmembrane region" description="Helical" evidence="1">
    <location>
        <begin position="117"/>
        <end position="140"/>
    </location>
</feature>
<feature type="domain" description="CAAX prenyl protease 2/Lysostaphin resistance protein A-like" evidence="2">
    <location>
        <begin position="159"/>
        <end position="249"/>
    </location>
</feature>
<feature type="transmembrane region" description="Helical" evidence="1">
    <location>
        <begin position="77"/>
        <end position="97"/>
    </location>
</feature>
<dbReference type="Proteomes" id="UP000515317">
    <property type="component" value="Chromosome"/>
</dbReference>
<dbReference type="EMBL" id="AP023361">
    <property type="protein sequence ID" value="BCJ91390.1"/>
    <property type="molecule type" value="Genomic_DNA"/>
</dbReference>
<evidence type="ECO:0000313" key="3">
    <source>
        <dbReference type="EMBL" id="BCJ91390.1"/>
    </source>
</evidence>
<dbReference type="GO" id="GO:0080120">
    <property type="term" value="P:CAAX-box protein maturation"/>
    <property type="evidence" value="ECO:0007669"/>
    <property type="project" value="UniProtKB-ARBA"/>
</dbReference>
<name>A0A6S6QWI5_9HYPH</name>
<dbReference type="PANTHER" id="PTHR36435">
    <property type="entry name" value="SLR1288 PROTEIN"/>
    <property type="match status" value="1"/>
</dbReference>
<dbReference type="AlphaFoldDB" id="A0A6S6QWI5"/>
<evidence type="ECO:0000259" key="2">
    <source>
        <dbReference type="Pfam" id="PF02517"/>
    </source>
</evidence>
<dbReference type="Pfam" id="PF02517">
    <property type="entry name" value="Rce1-like"/>
    <property type="match status" value="1"/>
</dbReference>
<dbReference type="KEGG" id="tso:IZ6_21250"/>
<proteinExistence type="predicted"/>
<reference evidence="3 4" key="1">
    <citation type="submission" date="2020-08" db="EMBL/GenBank/DDBJ databases">
        <title>Genome sequence of Rhizobiales bacterium strain IZ6.</title>
        <authorList>
            <person name="Nakai R."/>
            <person name="Naganuma T."/>
        </authorList>
    </citation>
    <scope>NUCLEOTIDE SEQUENCE [LARGE SCALE GENOMIC DNA]</scope>
    <source>
        <strain evidence="3 4">IZ6</strain>
    </source>
</reference>
<gene>
    <name evidence="3" type="ORF">IZ6_21250</name>
</gene>